<proteinExistence type="predicted"/>
<dbReference type="Pfam" id="PF09369">
    <property type="entry name" value="MZB"/>
    <property type="match status" value="1"/>
</dbReference>
<dbReference type="Gene3D" id="3.40.50.300">
    <property type="entry name" value="P-loop containing nucleotide triphosphate hydrolases"/>
    <property type="match status" value="2"/>
</dbReference>
<dbReference type="SMART" id="SM00487">
    <property type="entry name" value="DEXDc"/>
    <property type="match status" value="1"/>
</dbReference>
<feature type="domain" description="Helicase C-terminal" evidence="4">
    <location>
        <begin position="274"/>
        <end position="429"/>
    </location>
</feature>
<comment type="caution">
    <text evidence="5">The sequence shown here is derived from an EMBL/GenBank/DDBJ whole genome shotgun (WGS) entry which is preliminary data.</text>
</comment>
<dbReference type="SUPFAM" id="SSF52540">
    <property type="entry name" value="P-loop containing nucleoside triphosphate hydrolases"/>
    <property type="match status" value="2"/>
</dbReference>
<dbReference type="PANTHER" id="PTHR47957">
    <property type="entry name" value="ATP-DEPENDENT HELICASE HRQ1"/>
    <property type="match status" value="1"/>
</dbReference>
<protein>
    <submittedName>
        <fullName evidence="5">DEAD/DEAH box helicase</fullName>
    </submittedName>
</protein>
<reference evidence="6" key="1">
    <citation type="submission" date="2017-09" db="EMBL/GenBank/DDBJ databases">
        <title>Depth-based differentiation of microbial function through sediment-hosted aquifers and enrichment of novel symbionts in the deep terrestrial subsurface.</title>
        <authorList>
            <person name="Probst A.J."/>
            <person name="Ladd B."/>
            <person name="Jarett J.K."/>
            <person name="Geller-Mcgrath D.E."/>
            <person name="Sieber C.M.K."/>
            <person name="Emerson J.B."/>
            <person name="Anantharaman K."/>
            <person name="Thomas B.C."/>
            <person name="Malmstrom R."/>
            <person name="Stieglmeier M."/>
            <person name="Klingl A."/>
            <person name="Woyke T."/>
            <person name="Ryan C.M."/>
            <person name="Banfield J.F."/>
        </authorList>
    </citation>
    <scope>NUCLEOTIDE SEQUENCE [LARGE SCALE GENOMIC DNA]</scope>
</reference>
<dbReference type="Pfam" id="PF00270">
    <property type="entry name" value="DEAD"/>
    <property type="match status" value="1"/>
</dbReference>
<evidence type="ECO:0000256" key="1">
    <source>
        <dbReference type="ARBA" id="ARBA00022741"/>
    </source>
</evidence>
<dbReference type="PANTHER" id="PTHR47957:SF3">
    <property type="entry name" value="ATP-DEPENDENT HELICASE HRQ1"/>
    <property type="match status" value="1"/>
</dbReference>
<dbReference type="Pfam" id="PF00271">
    <property type="entry name" value="Helicase_C"/>
    <property type="match status" value="1"/>
</dbReference>
<dbReference type="RefSeq" id="WP_286678084.1">
    <property type="nucleotide sequence ID" value="NZ_MNXI01000056.1"/>
</dbReference>
<keyword evidence="1" id="KW-0547">Nucleotide-binding</keyword>
<keyword evidence="5" id="KW-0347">Helicase</keyword>
<dbReference type="AlphaFoldDB" id="A0A2M7T7D5"/>
<dbReference type="Pfam" id="PF22982">
    <property type="entry name" value="WHD_HRQ1"/>
    <property type="match status" value="1"/>
</dbReference>
<dbReference type="PROSITE" id="PS51192">
    <property type="entry name" value="HELICASE_ATP_BIND_1"/>
    <property type="match status" value="1"/>
</dbReference>
<dbReference type="GO" id="GO:0043138">
    <property type="term" value="F:3'-5' DNA helicase activity"/>
    <property type="evidence" value="ECO:0007669"/>
    <property type="project" value="TreeGrafter"/>
</dbReference>
<dbReference type="GO" id="GO:0005524">
    <property type="term" value="F:ATP binding"/>
    <property type="evidence" value="ECO:0007669"/>
    <property type="project" value="UniProtKB-KW"/>
</dbReference>
<dbReference type="CDD" id="cd18797">
    <property type="entry name" value="SF2_C_Hrq"/>
    <property type="match status" value="1"/>
</dbReference>
<evidence type="ECO:0000259" key="4">
    <source>
        <dbReference type="PROSITE" id="PS51194"/>
    </source>
</evidence>
<dbReference type="InterPro" id="IPR018973">
    <property type="entry name" value="MZB"/>
</dbReference>
<dbReference type="InterPro" id="IPR014001">
    <property type="entry name" value="Helicase_ATP-bd"/>
</dbReference>
<evidence type="ECO:0000256" key="2">
    <source>
        <dbReference type="ARBA" id="ARBA00022840"/>
    </source>
</evidence>
<dbReference type="Proteomes" id="UP000230956">
    <property type="component" value="Unassembled WGS sequence"/>
</dbReference>
<dbReference type="InterPro" id="IPR001650">
    <property type="entry name" value="Helicase_C-like"/>
</dbReference>
<dbReference type="PROSITE" id="PS51194">
    <property type="entry name" value="HELICASE_CTER"/>
    <property type="match status" value="1"/>
</dbReference>
<evidence type="ECO:0000259" key="3">
    <source>
        <dbReference type="PROSITE" id="PS51192"/>
    </source>
</evidence>
<dbReference type="CDD" id="cd17923">
    <property type="entry name" value="DEXHc_Hrq1-like"/>
    <property type="match status" value="1"/>
</dbReference>
<accession>A0A2M7T7D5</accession>
<dbReference type="GO" id="GO:0036297">
    <property type="term" value="P:interstrand cross-link repair"/>
    <property type="evidence" value="ECO:0007669"/>
    <property type="project" value="TreeGrafter"/>
</dbReference>
<dbReference type="EMBL" id="PFNG01000202">
    <property type="protein sequence ID" value="PIZ36488.1"/>
    <property type="molecule type" value="Genomic_DNA"/>
</dbReference>
<evidence type="ECO:0000313" key="6">
    <source>
        <dbReference type="Proteomes" id="UP000230956"/>
    </source>
</evidence>
<keyword evidence="2" id="KW-0067">ATP-binding</keyword>
<keyword evidence="5" id="KW-0378">Hydrolase</keyword>
<sequence>MDEIAGFLGHIRRKQEYGGQIVHERVLPTKAASFATPEGGLPDGVKERLSRIGIDELYIHQAKALDLVRDGKNVLVVSGTASGKSMCYNLPVLEEMLGNKKTHALYLFPTKALAQDQLRAIKELDFPGMVDTYDGDTPREERAAIRRNASLILSNPDMLHYSILPFHKQWASFLLNLKYIIVDEIHVLRGVFGSNVAQAIRRLRRLCHHYGSHPQFIMASATIANPQELAERLTGLDVDVVTEDGAPLGQKTWVFWNPPFIDETSGKRKSITWETTWLLGELSKEHFRTIAFSKSRKLAELVLNYERRYLDDRPDIAERIASYRAGYLPGQRRLIEERLFSGELLGVSTTNALELGIDVGALDACIMNGFPGTISSTWQQAGRAGRTIGESLAVLVAGSDPLDQYYIDHPEYFFGRNFEEAIIDLDNQKILGRHLRCAAYEIPLVPADRTYFGEGFEAAVHALLASGELKERKGRWFLGAPGFPAQDISIRSASQATYAIVEESTGTLLGTTEATRAFFEIYPGAIYLHQGEPYVVRLLDTNEHVALVGRGSDEYYTEPREETDVRVIAEAETRRLGATELSFGQVEVTNYITAYQRKSPDGKVIGMEELDLPPVRFETEALWFTVSDEIIDTLGLDGLALAGGIHATEHAAIAMLPMFAMCDRWDIGGVSTPYHPHTGQATIFIYDGFEGGIGIAQRGFWIAEEHLKTALEVIQNCPCRDGCPSCIQSPKCGNWNEPLNKKAAVGILKQILKGTKHIPASSANE</sequence>
<dbReference type="InterPro" id="IPR011545">
    <property type="entry name" value="DEAD/DEAH_box_helicase_dom"/>
</dbReference>
<dbReference type="InterPro" id="IPR022307">
    <property type="entry name" value="Helicase_put_actinobac"/>
</dbReference>
<dbReference type="GO" id="GO:0003676">
    <property type="term" value="F:nucleic acid binding"/>
    <property type="evidence" value="ECO:0007669"/>
    <property type="project" value="InterPro"/>
</dbReference>
<organism evidence="5 6">
    <name type="scientific">Candidatus Aquicultor secundus</name>
    <dbReference type="NCBI Taxonomy" id="1973895"/>
    <lineage>
        <taxon>Bacteria</taxon>
        <taxon>Bacillati</taxon>
        <taxon>Actinomycetota</taxon>
        <taxon>Candidatus Aquicultoria</taxon>
        <taxon>Candidatus Aquicultorales</taxon>
        <taxon>Candidatus Aquicultoraceae</taxon>
        <taxon>Candidatus Aquicultor</taxon>
    </lineage>
</organism>
<gene>
    <name evidence="5" type="ORF">COY37_08510</name>
</gene>
<dbReference type="InterPro" id="IPR027417">
    <property type="entry name" value="P-loop_NTPase"/>
</dbReference>
<feature type="domain" description="Helicase ATP-binding" evidence="3">
    <location>
        <begin position="65"/>
        <end position="241"/>
    </location>
</feature>
<dbReference type="GO" id="GO:0006289">
    <property type="term" value="P:nucleotide-excision repair"/>
    <property type="evidence" value="ECO:0007669"/>
    <property type="project" value="TreeGrafter"/>
</dbReference>
<dbReference type="InterPro" id="IPR055227">
    <property type="entry name" value="HRQ1_WHD"/>
</dbReference>
<dbReference type="SMART" id="SM00490">
    <property type="entry name" value="HELICc"/>
    <property type="match status" value="1"/>
</dbReference>
<dbReference type="NCBIfam" id="TIGR03817">
    <property type="entry name" value="DECH_helic"/>
    <property type="match status" value="1"/>
</dbReference>
<name>A0A2M7T7D5_9ACTN</name>
<evidence type="ECO:0000313" key="5">
    <source>
        <dbReference type="EMBL" id="PIZ36488.1"/>
    </source>
</evidence>